<keyword evidence="3" id="KW-1185">Reference proteome</keyword>
<evidence type="ECO:0000313" key="3">
    <source>
        <dbReference type="Proteomes" id="UP000326198"/>
    </source>
</evidence>
<dbReference type="AlphaFoldDB" id="A0A5N7BCE9"/>
<proteinExistence type="predicted"/>
<reference evidence="2 3" key="1">
    <citation type="submission" date="2019-04" db="EMBL/GenBank/DDBJ databases">
        <title>Friends and foes A comparative genomics studyof 23 Aspergillus species from section Flavi.</title>
        <authorList>
            <consortium name="DOE Joint Genome Institute"/>
            <person name="Kjaerbolling I."/>
            <person name="Vesth T."/>
            <person name="Frisvad J.C."/>
            <person name="Nybo J.L."/>
            <person name="Theobald S."/>
            <person name="Kildgaard S."/>
            <person name="Isbrandt T."/>
            <person name="Kuo A."/>
            <person name="Sato A."/>
            <person name="Lyhne E.K."/>
            <person name="Kogle M.E."/>
            <person name="Wiebenga A."/>
            <person name="Kun R.S."/>
            <person name="Lubbers R.J."/>
            <person name="Makela M.R."/>
            <person name="Barry K."/>
            <person name="Chovatia M."/>
            <person name="Clum A."/>
            <person name="Daum C."/>
            <person name="Haridas S."/>
            <person name="He G."/>
            <person name="LaButti K."/>
            <person name="Lipzen A."/>
            <person name="Mondo S."/>
            <person name="Riley R."/>
            <person name="Salamov A."/>
            <person name="Simmons B.A."/>
            <person name="Magnuson J.K."/>
            <person name="Henrissat B."/>
            <person name="Mortensen U.H."/>
            <person name="Larsen T.O."/>
            <person name="Devries R.P."/>
            <person name="Grigoriev I.V."/>
            <person name="Machida M."/>
            <person name="Baker S.E."/>
            <person name="Andersen M.R."/>
        </authorList>
    </citation>
    <scope>NUCLEOTIDE SEQUENCE [LARGE SCALE GENOMIC DNA]</scope>
    <source>
        <strain evidence="2 3">IBT 29228</strain>
    </source>
</reference>
<keyword evidence="1" id="KW-1133">Transmembrane helix</keyword>
<accession>A0A5N7BCE9</accession>
<feature type="transmembrane region" description="Helical" evidence="1">
    <location>
        <begin position="6"/>
        <end position="32"/>
    </location>
</feature>
<gene>
    <name evidence="2" type="ORF">BDV26DRAFT_168130</name>
</gene>
<evidence type="ECO:0000313" key="2">
    <source>
        <dbReference type="EMBL" id="KAE8379444.1"/>
    </source>
</evidence>
<dbReference type="Proteomes" id="UP000326198">
    <property type="component" value="Unassembled WGS sequence"/>
</dbReference>
<name>A0A5N7BCE9_9EURO</name>
<evidence type="ECO:0000256" key="1">
    <source>
        <dbReference type="SAM" id="Phobius"/>
    </source>
</evidence>
<dbReference type="EMBL" id="ML736194">
    <property type="protein sequence ID" value="KAE8379444.1"/>
    <property type="molecule type" value="Genomic_DNA"/>
</dbReference>
<keyword evidence="1" id="KW-0812">Transmembrane</keyword>
<sequence>MDLEFHLLPVVVAANQLTLVTLLHLLNAFLVLTSCSSPPRAYPAFLSNTLNPSVLLYHQSSIAVVFSSSYF</sequence>
<organism evidence="2 3">
    <name type="scientific">Aspergillus bertholletiae</name>
    <dbReference type="NCBI Taxonomy" id="1226010"/>
    <lineage>
        <taxon>Eukaryota</taxon>
        <taxon>Fungi</taxon>
        <taxon>Dikarya</taxon>
        <taxon>Ascomycota</taxon>
        <taxon>Pezizomycotina</taxon>
        <taxon>Eurotiomycetes</taxon>
        <taxon>Eurotiomycetidae</taxon>
        <taxon>Eurotiales</taxon>
        <taxon>Aspergillaceae</taxon>
        <taxon>Aspergillus</taxon>
        <taxon>Aspergillus subgen. Circumdati</taxon>
    </lineage>
</organism>
<keyword evidence="1" id="KW-0472">Membrane</keyword>
<protein>
    <submittedName>
        <fullName evidence="2">Uncharacterized protein</fullName>
    </submittedName>
</protein>